<keyword evidence="5" id="KW-0777">Teichoic acid biosynthesis</keyword>
<dbReference type="AlphaFoldDB" id="A0AB37ITX0"/>
<keyword evidence="3" id="KW-1003">Cell membrane</keyword>
<keyword evidence="7" id="KW-0812">Transmembrane</keyword>
<dbReference type="Pfam" id="PF04464">
    <property type="entry name" value="Glyphos_transf"/>
    <property type="match status" value="1"/>
</dbReference>
<sequence length="401" mass="46985">MLSLIKSFLKNSSFIYYACKAVVVYSLLMLRGIIYFLSFLIPLKSNRILFRAYEGRGYTCNPKAISEYILNKTNKYEIIWAFKEPEKFLHLQEKNIKLVRVYSIRYYYYYISSSILIFNDFWSSFINPRKKQIFINTWHGSGALKCVGLCTMPHPVDKRLYKMRHSFGYLICGCQKFKDIREISFGDNIIDLEIGLPRNDIFFENELLKSQIISKVRKELDIDSSLKIALYAPTYRENFAKELYGLDISSTLSSLEKKFGGKWVLLVRSHYFNTNDSEIDGSVIDASSYSDMQDLLLASDVLITDYSSSSWDFSLQYKPCFLYMPDLDTYKKDFSFYNSIESLPYPKASTNEELMNNITEFNYEEFKIKLIEFYTEFGNFDNGKASEKLYNSILNGAYDKY</sequence>
<dbReference type="SUPFAM" id="SSF53756">
    <property type="entry name" value="UDP-Glycosyltransferase/glycogen phosphorylase"/>
    <property type="match status" value="1"/>
</dbReference>
<dbReference type="PANTHER" id="PTHR37316">
    <property type="entry name" value="TEICHOIC ACID GLYCEROL-PHOSPHATE PRIMASE"/>
    <property type="match status" value="1"/>
</dbReference>
<dbReference type="InterPro" id="IPR051612">
    <property type="entry name" value="Teichoic_Acid_Biosynth"/>
</dbReference>
<comment type="caution">
    <text evidence="8">The sequence shown here is derived from an EMBL/GenBank/DDBJ whole genome shotgun (WGS) entry which is preliminary data.</text>
</comment>
<dbReference type="EMBL" id="QEPZ01000003">
    <property type="protein sequence ID" value="RDE92394.1"/>
    <property type="molecule type" value="Genomic_DNA"/>
</dbReference>
<organism evidence="8 9">
    <name type="scientific">Haemophilus parainfluenzae</name>
    <dbReference type="NCBI Taxonomy" id="729"/>
    <lineage>
        <taxon>Bacteria</taxon>
        <taxon>Pseudomonadati</taxon>
        <taxon>Pseudomonadota</taxon>
        <taxon>Gammaproteobacteria</taxon>
        <taxon>Pasteurellales</taxon>
        <taxon>Pasteurellaceae</taxon>
        <taxon>Haemophilus</taxon>
    </lineage>
</organism>
<keyword evidence="7" id="KW-1133">Transmembrane helix</keyword>
<comment type="similarity">
    <text evidence="2">Belongs to the CDP-glycerol glycerophosphotransferase family.</text>
</comment>
<dbReference type="GO" id="GO:0019350">
    <property type="term" value="P:teichoic acid biosynthetic process"/>
    <property type="evidence" value="ECO:0007669"/>
    <property type="project" value="UniProtKB-KW"/>
</dbReference>
<protein>
    <recommendedName>
        <fullName evidence="10">Teichoic acid poly(glycerol phosphate) polymerase</fullName>
    </recommendedName>
</protein>
<evidence type="ECO:0000256" key="1">
    <source>
        <dbReference type="ARBA" id="ARBA00004202"/>
    </source>
</evidence>
<proteinExistence type="inferred from homology"/>
<dbReference type="InterPro" id="IPR007554">
    <property type="entry name" value="Glycerophosphate_synth"/>
</dbReference>
<dbReference type="RefSeq" id="WP_083313317.1">
    <property type="nucleotide sequence ID" value="NZ_QEPZ01000003.1"/>
</dbReference>
<evidence type="ECO:0000256" key="3">
    <source>
        <dbReference type="ARBA" id="ARBA00022475"/>
    </source>
</evidence>
<gene>
    <name evidence="8" type="ORF">DPV97_04665</name>
</gene>
<name>A0AB37ITX0_HAEPA</name>
<reference evidence="8 9" key="1">
    <citation type="submission" date="2018-05" db="EMBL/GenBank/DDBJ databases">
        <title>Draft Genome Sequences for a Diverse set of 7 Haemophilus Species.</title>
        <authorList>
            <person name="Nichols M."/>
            <person name="Topaz N."/>
            <person name="Wang X."/>
            <person name="Wang X."/>
            <person name="Boxrud D."/>
        </authorList>
    </citation>
    <scope>NUCLEOTIDE SEQUENCE [LARGE SCALE GENOMIC DNA]</scope>
    <source>
        <strain evidence="8 9">C2008003258</strain>
    </source>
</reference>
<comment type="subcellular location">
    <subcellularLocation>
        <location evidence="1">Cell membrane</location>
        <topology evidence="1">Peripheral membrane protein</topology>
    </subcellularLocation>
</comment>
<evidence type="ECO:0000256" key="5">
    <source>
        <dbReference type="ARBA" id="ARBA00022944"/>
    </source>
</evidence>
<keyword evidence="4" id="KW-0808">Transferase</keyword>
<keyword evidence="6 7" id="KW-0472">Membrane</keyword>
<dbReference type="Gene3D" id="3.40.50.11820">
    <property type="match status" value="1"/>
</dbReference>
<feature type="transmembrane region" description="Helical" evidence="7">
    <location>
        <begin position="14"/>
        <end position="41"/>
    </location>
</feature>
<evidence type="ECO:0000313" key="9">
    <source>
        <dbReference type="Proteomes" id="UP000253763"/>
    </source>
</evidence>
<dbReference type="Proteomes" id="UP000253763">
    <property type="component" value="Unassembled WGS sequence"/>
</dbReference>
<evidence type="ECO:0000256" key="7">
    <source>
        <dbReference type="SAM" id="Phobius"/>
    </source>
</evidence>
<dbReference type="PANTHER" id="PTHR37316:SF3">
    <property type="entry name" value="TEICHOIC ACID GLYCEROL-PHOSPHATE TRANSFERASE"/>
    <property type="match status" value="1"/>
</dbReference>
<evidence type="ECO:0000256" key="4">
    <source>
        <dbReference type="ARBA" id="ARBA00022679"/>
    </source>
</evidence>
<dbReference type="GO" id="GO:0047355">
    <property type="term" value="F:CDP-glycerol glycerophosphotransferase activity"/>
    <property type="evidence" value="ECO:0007669"/>
    <property type="project" value="InterPro"/>
</dbReference>
<evidence type="ECO:0000256" key="6">
    <source>
        <dbReference type="ARBA" id="ARBA00023136"/>
    </source>
</evidence>
<dbReference type="GO" id="GO:0005886">
    <property type="term" value="C:plasma membrane"/>
    <property type="evidence" value="ECO:0007669"/>
    <property type="project" value="UniProtKB-SubCell"/>
</dbReference>
<dbReference type="InterPro" id="IPR043148">
    <property type="entry name" value="TagF_C"/>
</dbReference>
<dbReference type="InterPro" id="IPR043149">
    <property type="entry name" value="TagF_N"/>
</dbReference>
<evidence type="ECO:0000256" key="2">
    <source>
        <dbReference type="ARBA" id="ARBA00010488"/>
    </source>
</evidence>
<evidence type="ECO:0008006" key="10">
    <source>
        <dbReference type="Google" id="ProtNLM"/>
    </source>
</evidence>
<dbReference type="Gene3D" id="3.40.50.12580">
    <property type="match status" value="1"/>
</dbReference>
<accession>A0AB37ITX0</accession>
<evidence type="ECO:0000313" key="8">
    <source>
        <dbReference type="EMBL" id="RDE92394.1"/>
    </source>
</evidence>